<dbReference type="STRING" id="77044.A0A1W2TQC5"/>
<dbReference type="Gene3D" id="4.10.240.10">
    <property type="entry name" value="Zn(2)-C6 fungal-type DNA-binding domain"/>
    <property type="match status" value="1"/>
</dbReference>
<dbReference type="InterPro" id="IPR021858">
    <property type="entry name" value="Fun_TF"/>
</dbReference>
<reference evidence="5" key="1">
    <citation type="submission" date="2016-03" db="EMBL/GenBank/DDBJ databases">
        <title>Draft genome sequence of Rosellinia necatrix.</title>
        <authorList>
            <person name="Kanematsu S."/>
        </authorList>
    </citation>
    <scope>NUCLEOTIDE SEQUENCE [LARGE SCALE GENOMIC DNA]</scope>
    <source>
        <strain evidence="5">W97</strain>
    </source>
</reference>
<comment type="subcellular location">
    <subcellularLocation>
        <location evidence="1">Nucleus</location>
    </subcellularLocation>
</comment>
<evidence type="ECO:0000259" key="4">
    <source>
        <dbReference type="PROSITE" id="PS50048"/>
    </source>
</evidence>
<dbReference type="InterPro" id="IPR001138">
    <property type="entry name" value="Zn2Cys6_DnaBD"/>
</dbReference>
<dbReference type="PANTHER" id="PTHR37534">
    <property type="entry name" value="TRANSCRIPTIONAL ACTIVATOR PROTEIN UGA3"/>
    <property type="match status" value="1"/>
</dbReference>
<evidence type="ECO:0000313" key="6">
    <source>
        <dbReference type="Proteomes" id="UP000054516"/>
    </source>
</evidence>
<dbReference type="OrthoDB" id="5333823at2759"/>
<dbReference type="CDD" id="cd00067">
    <property type="entry name" value="GAL4"/>
    <property type="match status" value="1"/>
</dbReference>
<accession>A0A1W2TQC5</accession>
<proteinExistence type="predicted"/>
<evidence type="ECO:0000313" key="5">
    <source>
        <dbReference type="EMBL" id="GAP90649.1"/>
    </source>
</evidence>
<dbReference type="PROSITE" id="PS00463">
    <property type="entry name" value="ZN2_CY6_FUNGAL_1"/>
    <property type="match status" value="1"/>
</dbReference>
<dbReference type="GO" id="GO:0000976">
    <property type="term" value="F:transcription cis-regulatory region binding"/>
    <property type="evidence" value="ECO:0007669"/>
    <property type="project" value="TreeGrafter"/>
</dbReference>
<dbReference type="AlphaFoldDB" id="A0A1W2TQC5"/>
<dbReference type="Proteomes" id="UP000054516">
    <property type="component" value="Unassembled WGS sequence"/>
</dbReference>
<dbReference type="GO" id="GO:0000981">
    <property type="term" value="F:DNA-binding transcription factor activity, RNA polymerase II-specific"/>
    <property type="evidence" value="ECO:0007669"/>
    <property type="project" value="InterPro"/>
</dbReference>
<dbReference type="Pfam" id="PF00172">
    <property type="entry name" value="Zn_clus"/>
    <property type="match status" value="1"/>
</dbReference>
<dbReference type="InterPro" id="IPR036864">
    <property type="entry name" value="Zn2-C6_fun-type_DNA-bd_sf"/>
</dbReference>
<evidence type="ECO:0000256" key="2">
    <source>
        <dbReference type="ARBA" id="ARBA00023242"/>
    </source>
</evidence>
<feature type="compositionally biased region" description="Low complexity" evidence="3">
    <location>
        <begin position="571"/>
        <end position="644"/>
    </location>
</feature>
<gene>
    <name evidence="5" type="ORF">SAMD00023353_4800320</name>
</gene>
<dbReference type="GO" id="GO:0008270">
    <property type="term" value="F:zinc ion binding"/>
    <property type="evidence" value="ECO:0007669"/>
    <property type="project" value="InterPro"/>
</dbReference>
<dbReference type="GO" id="GO:0005634">
    <property type="term" value="C:nucleus"/>
    <property type="evidence" value="ECO:0007669"/>
    <property type="project" value="UniProtKB-SubCell"/>
</dbReference>
<organism evidence="5">
    <name type="scientific">Rosellinia necatrix</name>
    <name type="common">White root-rot fungus</name>
    <dbReference type="NCBI Taxonomy" id="77044"/>
    <lineage>
        <taxon>Eukaryota</taxon>
        <taxon>Fungi</taxon>
        <taxon>Dikarya</taxon>
        <taxon>Ascomycota</taxon>
        <taxon>Pezizomycotina</taxon>
        <taxon>Sordariomycetes</taxon>
        <taxon>Xylariomycetidae</taxon>
        <taxon>Xylariales</taxon>
        <taxon>Xylariaceae</taxon>
        <taxon>Rosellinia</taxon>
    </lineage>
</organism>
<evidence type="ECO:0000256" key="3">
    <source>
        <dbReference type="SAM" id="MobiDB-lite"/>
    </source>
</evidence>
<dbReference type="Pfam" id="PF11951">
    <property type="entry name" value="Fungal_trans_2"/>
    <property type="match status" value="2"/>
</dbReference>
<feature type="region of interest" description="Disordered" evidence="3">
    <location>
        <begin position="118"/>
        <end position="151"/>
    </location>
</feature>
<evidence type="ECO:0000256" key="1">
    <source>
        <dbReference type="ARBA" id="ARBA00004123"/>
    </source>
</evidence>
<dbReference type="PANTHER" id="PTHR37534:SF38">
    <property type="entry name" value="ZN(2)-C6 FUNGAL-TYPE DOMAIN-CONTAINING PROTEIN"/>
    <property type="match status" value="1"/>
</dbReference>
<sequence>MAGPLTLVTSAVGLPWSERRGLAGEDCPTVLSTGPRWTNPVPTAQMNAVPLSPISTTQGLQSATSSDTTWDTAYQGDGSARSADEDVNWRHGMNDGPSAAVPKIEPVEEDNFRMDDVQEAPRTSSVPRDRPASGLPKAKRPRGRPRKHPLTPQVVNSKIAKGRSKTGCITCRKRKKKCDEAKPRCLNCEKNAVVCEGYHEKTLWKSGREKAEEERQRKQSLPHITLQPIFQGVETPEDRIFFGHYINHLSSVLTVEGQHKNAFRDMLLQMAVEHHGLMHSILSLASKHIDFETPYGMKLLTSSPNVNLASLTSRSHFHHNAAMKQLLAWGNKDEGAPEQKANLAPRYGQMLCLMLQTAAEGSPDGAHRVHLQAYKSLISENPPPNKAFTTFITEFFQYRVFADELIRYPDMQTKRLATEDWVPWTEIEPARLIGVGDGLFHHLAKITTIRNEIRANMLAKVDPVVDYAALYRATEIDVAIREWAPTWPAGDNRDRVSLLYKQMMWVYLFRTIYCPWTSSPSPFFTSSVIAETLNGSSSSSPALGVGSSGITAASSAAASMGDNRIPLSPASQPCSTTLSPPPSSTSVHPPMSTSSSSDRRLSSSSHNGSSPFQSTPNTTNTAAADSSPSSPISSSPSSSTAAAAATIRHPPNYNARISLAVDESLAILDSFKPGDPVQTLLLVPCLVVGCAAFAPSQQRRVRAAVATVRGYTGLRNCDRVAEVLEEVWRLMACAEWARVWDWQGVARSMGLDFACA</sequence>
<feature type="compositionally biased region" description="Basic residues" evidence="3">
    <location>
        <begin position="137"/>
        <end position="149"/>
    </location>
</feature>
<keyword evidence="2" id="KW-0539">Nucleus</keyword>
<feature type="compositionally biased region" description="Basic and acidic residues" evidence="3">
    <location>
        <begin position="82"/>
        <end position="93"/>
    </location>
</feature>
<dbReference type="PROSITE" id="PS50048">
    <property type="entry name" value="ZN2_CY6_FUNGAL_2"/>
    <property type="match status" value="1"/>
</dbReference>
<keyword evidence="6" id="KW-1185">Reference proteome</keyword>
<feature type="domain" description="Zn(2)-C6 fungal-type" evidence="4">
    <location>
        <begin position="167"/>
        <end position="195"/>
    </location>
</feature>
<feature type="region of interest" description="Disordered" evidence="3">
    <location>
        <begin position="75"/>
        <end position="103"/>
    </location>
</feature>
<dbReference type="GO" id="GO:0045944">
    <property type="term" value="P:positive regulation of transcription by RNA polymerase II"/>
    <property type="evidence" value="ECO:0007669"/>
    <property type="project" value="TreeGrafter"/>
</dbReference>
<name>A0A1W2TQC5_ROSNE</name>
<dbReference type="OMA" id="DMNMDFL"/>
<feature type="region of interest" description="Disordered" evidence="3">
    <location>
        <begin position="561"/>
        <end position="644"/>
    </location>
</feature>
<dbReference type="SMART" id="SM00066">
    <property type="entry name" value="GAL4"/>
    <property type="match status" value="1"/>
</dbReference>
<dbReference type="SUPFAM" id="SSF57701">
    <property type="entry name" value="Zn2/Cys6 DNA-binding domain"/>
    <property type="match status" value="1"/>
</dbReference>
<dbReference type="EMBL" id="DF977493">
    <property type="protein sequence ID" value="GAP90649.1"/>
    <property type="molecule type" value="Genomic_DNA"/>
</dbReference>
<protein>
    <submittedName>
        <fullName evidence="5">Putative C6 zink-finger protein PRO1A</fullName>
    </submittedName>
</protein>